<evidence type="ECO:0000313" key="1">
    <source>
        <dbReference type="EMBL" id="TCP60494.1"/>
    </source>
</evidence>
<keyword evidence="2" id="KW-1185">Reference proteome</keyword>
<reference evidence="1 2" key="1">
    <citation type="submission" date="2019-03" db="EMBL/GenBank/DDBJ databases">
        <title>Genomic Encyclopedia of Type Strains, Phase IV (KMG-IV): sequencing the most valuable type-strain genomes for metagenomic binning, comparative biology and taxonomic classification.</title>
        <authorList>
            <person name="Goeker M."/>
        </authorList>
    </citation>
    <scope>NUCLEOTIDE SEQUENCE [LARGE SCALE GENOMIC DNA]</scope>
    <source>
        <strain evidence="1 2">DSM 11170</strain>
    </source>
</reference>
<sequence length="63" mass="6776">MKPGNPSSCCCKAAEVMVPIPSGHVLVSWQMRGDQHLRPSFCLRGALFCVTIAKDGFLTGGRL</sequence>
<proteinExistence type="predicted"/>
<evidence type="ECO:0000313" key="2">
    <source>
        <dbReference type="Proteomes" id="UP000294813"/>
    </source>
</evidence>
<protein>
    <submittedName>
        <fullName evidence="1">Uncharacterized protein</fullName>
    </submittedName>
</protein>
<dbReference type="EMBL" id="SLXT01000036">
    <property type="protein sequence ID" value="TCP60494.1"/>
    <property type="molecule type" value="Genomic_DNA"/>
</dbReference>
<comment type="caution">
    <text evidence="1">The sequence shown here is derived from an EMBL/GenBank/DDBJ whole genome shotgun (WGS) entry which is preliminary data.</text>
</comment>
<name>A0A4R2RDC7_9FIRM</name>
<organism evidence="1 2">
    <name type="scientific">Heliophilum fasciatum</name>
    <dbReference type="NCBI Taxonomy" id="35700"/>
    <lineage>
        <taxon>Bacteria</taxon>
        <taxon>Bacillati</taxon>
        <taxon>Bacillota</taxon>
        <taxon>Clostridia</taxon>
        <taxon>Eubacteriales</taxon>
        <taxon>Heliobacteriaceae</taxon>
        <taxon>Heliophilum</taxon>
    </lineage>
</organism>
<accession>A0A4R2RDC7</accession>
<dbReference type="Proteomes" id="UP000294813">
    <property type="component" value="Unassembled WGS sequence"/>
</dbReference>
<gene>
    <name evidence="1" type="ORF">EDD73_13623</name>
</gene>
<dbReference type="AlphaFoldDB" id="A0A4R2RDC7"/>